<dbReference type="PANTHER" id="PTHR12356:SF18">
    <property type="entry name" value="NUDC DOMAIN-CONTAINING PROTEIN 2"/>
    <property type="match status" value="1"/>
</dbReference>
<dbReference type="EnsemblMetazoa" id="XM_003388107.3">
    <property type="protein sequence ID" value="XP_003388155.1"/>
    <property type="gene ID" value="LOC100640457"/>
</dbReference>
<dbReference type="Proteomes" id="UP000007879">
    <property type="component" value="Unassembled WGS sequence"/>
</dbReference>
<name>A0AAN0IFY8_AMPQE</name>
<reference evidence="2" key="2">
    <citation type="submission" date="2024-06" db="UniProtKB">
        <authorList>
            <consortium name="EnsemblMetazoa"/>
        </authorList>
    </citation>
    <scope>IDENTIFICATION</scope>
</reference>
<keyword evidence="3" id="KW-1185">Reference proteome</keyword>
<dbReference type="InterPro" id="IPR007052">
    <property type="entry name" value="CS_dom"/>
</dbReference>
<evidence type="ECO:0000313" key="3">
    <source>
        <dbReference type="Proteomes" id="UP000007879"/>
    </source>
</evidence>
<sequence>MAHFDEKSGLVPCATPWGSWSQTIDEVFIEVNVREGTRSKDIKFNITPSKLSLRVSGELLFEGKLAGNIVADESVWTLEDRKLIRLVLVKSGREASNCWQSLLIGQYECDPLVFNEMEKKLTLERFQRENPGFDFSGADISGNYHKGGPQLTADD</sequence>
<dbReference type="GO" id="GO:0005737">
    <property type="term" value="C:cytoplasm"/>
    <property type="evidence" value="ECO:0007669"/>
    <property type="project" value="TreeGrafter"/>
</dbReference>
<organism evidence="2 3">
    <name type="scientific">Amphimedon queenslandica</name>
    <name type="common">Sponge</name>
    <dbReference type="NCBI Taxonomy" id="400682"/>
    <lineage>
        <taxon>Eukaryota</taxon>
        <taxon>Metazoa</taxon>
        <taxon>Porifera</taxon>
        <taxon>Demospongiae</taxon>
        <taxon>Heteroscleromorpha</taxon>
        <taxon>Haplosclerida</taxon>
        <taxon>Niphatidae</taxon>
        <taxon>Amphimedon</taxon>
    </lineage>
</organism>
<dbReference type="PROSITE" id="PS51203">
    <property type="entry name" value="CS"/>
    <property type="match status" value="1"/>
</dbReference>
<dbReference type="RefSeq" id="XP_003388155.1">
    <property type="nucleotide sequence ID" value="XM_003388107.3"/>
</dbReference>
<feature type="domain" description="CS" evidence="1">
    <location>
        <begin position="13"/>
        <end position="103"/>
    </location>
</feature>
<dbReference type="Pfam" id="PF04969">
    <property type="entry name" value="CS"/>
    <property type="match status" value="1"/>
</dbReference>
<dbReference type="FunFam" id="1.20.5.740:FF:000001">
    <property type="entry name" value="nudC domain-containing protein 2"/>
    <property type="match status" value="1"/>
</dbReference>
<evidence type="ECO:0000313" key="2">
    <source>
        <dbReference type="EnsemblMetazoa" id="XP_003388155.1"/>
    </source>
</evidence>
<dbReference type="PANTHER" id="PTHR12356">
    <property type="entry name" value="NUCLEAR MOVEMENT PROTEIN NUDC"/>
    <property type="match status" value="1"/>
</dbReference>
<dbReference type="SUPFAM" id="SSF49764">
    <property type="entry name" value="HSP20-like chaperones"/>
    <property type="match status" value="1"/>
</dbReference>
<dbReference type="Gene3D" id="2.60.40.790">
    <property type="match status" value="1"/>
</dbReference>
<dbReference type="GO" id="GO:0051082">
    <property type="term" value="F:unfolded protein binding"/>
    <property type="evidence" value="ECO:0007669"/>
    <property type="project" value="TreeGrafter"/>
</dbReference>
<dbReference type="InterPro" id="IPR008978">
    <property type="entry name" value="HSP20-like_chaperone"/>
</dbReference>
<accession>A0AAN0IFY8</accession>
<protein>
    <recommendedName>
        <fullName evidence="1">CS domain-containing protein</fullName>
    </recommendedName>
</protein>
<reference evidence="3" key="1">
    <citation type="journal article" date="2010" name="Nature">
        <title>The Amphimedon queenslandica genome and the evolution of animal complexity.</title>
        <authorList>
            <person name="Srivastava M."/>
            <person name="Simakov O."/>
            <person name="Chapman J."/>
            <person name="Fahey B."/>
            <person name="Gauthier M.E."/>
            <person name="Mitros T."/>
            <person name="Richards G.S."/>
            <person name="Conaco C."/>
            <person name="Dacre M."/>
            <person name="Hellsten U."/>
            <person name="Larroux C."/>
            <person name="Putnam N.H."/>
            <person name="Stanke M."/>
            <person name="Adamska M."/>
            <person name="Darling A."/>
            <person name="Degnan S.M."/>
            <person name="Oakley T.H."/>
            <person name="Plachetzki D.C."/>
            <person name="Zhai Y."/>
            <person name="Adamski M."/>
            <person name="Calcino A."/>
            <person name="Cummins S.F."/>
            <person name="Goodstein D.M."/>
            <person name="Harris C."/>
            <person name="Jackson D.J."/>
            <person name="Leys S.P."/>
            <person name="Shu S."/>
            <person name="Woodcroft B.J."/>
            <person name="Vervoort M."/>
            <person name="Kosik K.S."/>
            <person name="Manning G."/>
            <person name="Degnan B.M."/>
            <person name="Rokhsar D.S."/>
        </authorList>
    </citation>
    <scope>NUCLEOTIDE SEQUENCE [LARGE SCALE GENOMIC DNA]</scope>
</reference>
<dbReference type="GO" id="GO:0006457">
    <property type="term" value="P:protein folding"/>
    <property type="evidence" value="ECO:0007669"/>
    <property type="project" value="TreeGrafter"/>
</dbReference>
<dbReference type="InterPro" id="IPR037898">
    <property type="entry name" value="NudC_fam"/>
</dbReference>
<dbReference type="Gene3D" id="1.20.5.740">
    <property type="entry name" value="Single helix bin"/>
    <property type="match status" value="1"/>
</dbReference>
<dbReference type="KEGG" id="aqu:100640457"/>
<evidence type="ECO:0000259" key="1">
    <source>
        <dbReference type="PROSITE" id="PS51203"/>
    </source>
</evidence>
<proteinExistence type="predicted"/>
<dbReference type="GeneID" id="100640457"/>
<dbReference type="AlphaFoldDB" id="A0AAN0IFY8"/>